<sequence>MFLANERKNIMTLTPQTNNTQPLQTLASPYQLKLAQDLSKDMAVVQANQLLTADILNKIGELAKLEDQILSQTPDAKPFCDAVLQSFAYKAVQRLR</sequence>
<reference evidence="1 2" key="1">
    <citation type="submission" date="2016-02" db="EMBL/GenBank/DDBJ databases">
        <authorList>
            <consortium name="Pathogen Informatics"/>
        </authorList>
    </citation>
    <scope>NUCLEOTIDE SEQUENCE [LARGE SCALE GENOMIC DNA]</scope>
    <source>
        <strain evidence="1 2">LSS90</strain>
    </source>
</reference>
<evidence type="ECO:0000313" key="1">
    <source>
        <dbReference type="EMBL" id="CYW25284.1"/>
    </source>
</evidence>
<name>A0A116NWK5_STRSU</name>
<accession>A0A116NWK5</accession>
<gene>
    <name evidence="1" type="ORF">ERS132452_02092</name>
</gene>
<dbReference type="EMBL" id="FIIN01000019">
    <property type="protein sequence ID" value="CYW25284.1"/>
    <property type="molecule type" value="Genomic_DNA"/>
</dbReference>
<proteinExistence type="predicted"/>
<dbReference type="Proteomes" id="UP000071765">
    <property type="component" value="Unassembled WGS sequence"/>
</dbReference>
<organism evidence="1 2">
    <name type="scientific">Streptococcus suis</name>
    <dbReference type="NCBI Taxonomy" id="1307"/>
    <lineage>
        <taxon>Bacteria</taxon>
        <taxon>Bacillati</taxon>
        <taxon>Bacillota</taxon>
        <taxon>Bacilli</taxon>
        <taxon>Lactobacillales</taxon>
        <taxon>Streptococcaceae</taxon>
        <taxon>Streptococcus</taxon>
    </lineage>
</organism>
<evidence type="ECO:0000313" key="2">
    <source>
        <dbReference type="Proteomes" id="UP000071765"/>
    </source>
</evidence>
<protein>
    <submittedName>
        <fullName evidence="1">Uncharacterized protein</fullName>
    </submittedName>
</protein>
<dbReference type="AlphaFoldDB" id="A0A116NWK5"/>